<keyword evidence="3" id="KW-0808">Transferase</keyword>
<feature type="transmembrane region" description="Helical" evidence="1">
    <location>
        <begin position="58"/>
        <end position="74"/>
    </location>
</feature>
<feature type="transmembrane region" description="Helical" evidence="1">
    <location>
        <begin position="34"/>
        <end position="52"/>
    </location>
</feature>
<keyword evidence="1" id="KW-0472">Membrane</keyword>
<organism evidence="3 4">
    <name type="scientific">Variibacter gotjawalensis</name>
    <dbReference type="NCBI Taxonomy" id="1333996"/>
    <lineage>
        <taxon>Bacteria</taxon>
        <taxon>Pseudomonadati</taxon>
        <taxon>Pseudomonadota</taxon>
        <taxon>Alphaproteobacteria</taxon>
        <taxon>Hyphomicrobiales</taxon>
        <taxon>Nitrobacteraceae</taxon>
        <taxon>Variibacter</taxon>
    </lineage>
</organism>
<dbReference type="EC" id="2.7.7.65" evidence="3"/>
<dbReference type="KEGG" id="vgo:GJW-30_1_03021"/>
<feature type="domain" description="GGDEF" evidence="2">
    <location>
        <begin position="241"/>
        <end position="376"/>
    </location>
</feature>
<dbReference type="OrthoDB" id="9812260at2"/>
<dbReference type="EMBL" id="AP014946">
    <property type="protein sequence ID" value="BAT60478.1"/>
    <property type="molecule type" value="Genomic_DNA"/>
</dbReference>
<dbReference type="AlphaFoldDB" id="A0A0S3PX44"/>
<dbReference type="CDD" id="cd01949">
    <property type="entry name" value="GGDEF"/>
    <property type="match status" value="1"/>
</dbReference>
<dbReference type="PROSITE" id="PS50887">
    <property type="entry name" value="GGDEF"/>
    <property type="match status" value="1"/>
</dbReference>
<proteinExistence type="predicted"/>
<keyword evidence="3" id="KW-0548">Nucleotidyltransferase</keyword>
<dbReference type="FunFam" id="3.30.70.270:FF:000001">
    <property type="entry name" value="Diguanylate cyclase domain protein"/>
    <property type="match status" value="1"/>
</dbReference>
<dbReference type="InterPro" id="IPR029787">
    <property type="entry name" value="Nucleotide_cyclase"/>
</dbReference>
<accession>A0A0S3PX44</accession>
<protein>
    <submittedName>
        <fullName evidence="3">Putative diguanylate cyclase YegE</fullName>
        <ecNumber evidence="3">2.7.7.65</ecNumber>
    </submittedName>
</protein>
<dbReference type="InterPro" id="IPR052163">
    <property type="entry name" value="DGC-Regulatory_Protein"/>
</dbReference>
<evidence type="ECO:0000256" key="1">
    <source>
        <dbReference type="SAM" id="Phobius"/>
    </source>
</evidence>
<dbReference type="InterPro" id="IPR043128">
    <property type="entry name" value="Rev_trsase/Diguanyl_cyclase"/>
</dbReference>
<evidence type="ECO:0000259" key="2">
    <source>
        <dbReference type="PROSITE" id="PS50887"/>
    </source>
</evidence>
<gene>
    <name evidence="3" type="primary">yegE_2</name>
    <name evidence="3" type="ORF">GJW-30_1_03021</name>
</gene>
<dbReference type="Gene3D" id="3.30.70.270">
    <property type="match status" value="1"/>
</dbReference>
<feature type="transmembrane region" description="Helical" evidence="1">
    <location>
        <begin position="145"/>
        <end position="163"/>
    </location>
</feature>
<dbReference type="Pfam" id="PF00990">
    <property type="entry name" value="GGDEF"/>
    <property type="match status" value="1"/>
</dbReference>
<keyword evidence="4" id="KW-1185">Reference proteome</keyword>
<name>A0A0S3PX44_9BRAD</name>
<dbReference type="RefSeq" id="WP_096356711.1">
    <property type="nucleotide sequence ID" value="NZ_AP014946.1"/>
</dbReference>
<dbReference type="PANTHER" id="PTHR46663:SF2">
    <property type="entry name" value="GGDEF DOMAIN-CONTAINING PROTEIN"/>
    <property type="match status" value="1"/>
</dbReference>
<dbReference type="SMART" id="SM00267">
    <property type="entry name" value="GGDEF"/>
    <property type="match status" value="1"/>
</dbReference>
<dbReference type="InterPro" id="IPR000160">
    <property type="entry name" value="GGDEF_dom"/>
</dbReference>
<feature type="transmembrane region" description="Helical" evidence="1">
    <location>
        <begin position="120"/>
        <end position="138"/>
    </location>
</feature>
<keyword evidence="1" id="KW-0812">Transmembrane</keyword>
<dbReference type="SUPFAM" id="SSF55073">
    <property type="entry name" value="Nucleotide cyclase"/>
    <property type="match status" value="1"/>
</dbReference>
<dbReference type="GO" id="GO:0052621">
    <property type="term" value="F:diguanylate cyclase activity"/>
    <property type="evidence" value="ECO:0007669"/>
    <property type="project" value="UniProtKB-EC"/>
</dbReference>
<dbReference type="NCBIfam" id="TIGR00254">
    <property type="entry name" value="GGDEF"/>
    <property type="match status" value="1"/>
</dbReference>
<dbReference type="Proteomes" id="UP000236884">
    <property type="component" value="Chromosome"/>
</dbReference>
<sequence length="402" mass="43118">MMQSIGRRLGGSDKDLPPWVQRQLLTYSFAKKRTLMFSIIASSTIAFAAIVMTQALWAYAWLALELFFGCFRWINVARYDAHEKRGQRGDAETPLVFSLIWIACLSCALVVGVTTGDVPLILLLGTAASALVGALSSRNAGTPRYTIAAIIITTVPYSLALAISPLPYALILPLPLMLTTVGMISVMRDNYNGLVTLFTAQYENARLAQSDPLTGLSNRAQEREQLNAILKEAENAVGVAAEVQVLYLDLDGFKQVNDHHGHAAGDSALQLVAKRLRENVRAVDVVARIGGDEFVIILPQTSVDVATQISRRIIARISEPYEIGIGKPVRLGVSIGGASYPIDGRSPDDLLASADTALYAAKRQGAGRHVWANIHPVASPTLAPGGNGVLGAGERSVADPIH</sequence>
<feature type="transmembrane region" description="Helical" evidence="1">
    <location>
        <begin position="95"/>
        <end position="114"/>
    </location>
</feature>
<dbReference type="PANTHER" id="PTHR46663">
    <property type="entry name" value="DIGUANYLATE CYCLASE DGCT-RELATED"/>
    <property type="match status" value="1"/>
</dbReference>
<reference evidence="3 4" key="1">
    <citation type="submission" date="2015-08" db="EMBL/GenBank/DDBJ databases">
        <title>Investigation of the bacterial diversity of lava forest soil.</title>
        <authorList>
            <person name="Lee J.S."/>
        </authorList>
    </citation>
    <scope>NUCLEOTIDE SEQUENCE [LARGE SCALE GENOMIC DNA]</scope>
    <source>
        <strain evidence="3 4">GJW-30</strain>
    </source>
</reference>
<evidence type="ECO:0000313" key="3">
    <source>
        <dbReference type="EMBL" id="BAT60478.1"/>
    </source>
</evidence>
<evidence type="ECO:0000313" key="4">
    <source>
        <dbReference type="Proteomes" id="UP000236884"/>
    </source>
</evidence>
<keyword evidence="1" id="KW-1133">Transmembrane helix</keyword>